<evidence type="ECO:0000313" key="2">
    <source>
        <dbReference type="Proteomes" id="UP000612362"/>
    </source>
</evidence>
<evidence type="ECO:0008006" key="3">
    <source>
        <dbReference type="Google" id="ProtNLM"/>
    </source>
</evidence>
<keyword evidence="2" id="KW-1185">Reference proteome</keyword>
<protein>
    <recommendedName>
        <fullName evidence="3">Mersacidin/lichenicidin family type 2 lantibiotic</fullName>
    </recommendedName>
</protein>
<reference evidence="1" key="1">
    <citation type="submission" date="2020-10" db="EMBL/GenBank/DDBJ databases">
        <title>Taxonomic study of unclassified bacteria belonging to the class Ktedonobacteria.</title>
        <authorList>
            <person name="Yabe S."/>
            <person name="Wang C.M."/>
            <person name="Zheng Y."/>
            <person name="Sakai Y."/>
            <person name="Cavaletti L."/>
            <person name="Monciardini P."/>
            <person name="Donadio S."/>
        </authorList>
    </citation>
    <scope>NUCLEOTIDE SEQUENCE</scope>
    <source>
        <strain evidence="1">SOSP1-1</strain>
    </source>
</reference>
<sequence>MNIDIIRAWKDRSYRESLSAAEQALLPENPVGQFELSDEELKEVSGAQAQTGVRSLEYVACWHNPYIRSASAYYCNVVSVPANYCNTRGPGAGPC</sequence>
<comment type="caution">
    <text evidence="1">The sequence shown here is derived from an EMBL/GenBank/DDBJ whole genome shotgun (WGS) entry which is preliminary data.</text>
</comment>
<dbReference type="InterPro" id="IPR027635">
    <property type="entry name" value="Lantibiotic2_lead_pep_dom"/>
</dbReference>
<name>A0A8J3MXA7_9CHLR</name>
<dbReference type="EMBL" id="BNJF01000004">
    <property type="protein sequence ID" value="GHO48365.1"/>
    <property type="molecule type" value="Genomic_DNA"/>
</dbReference>
<gene>
    <name evidence="1" type="ORF">KSX_65280</name>
</gene>
<dbReference type="Proteomes" id="UP000612362">
    <property type="component" value="Unassembled WGS sequence"/>
</dbReference>
<evidence type="ECO:0000313" key="1">
    <source>
        <dbReference type="EMBL" id="GHO48365.1"/>
    </source>
</evidence>
<dbReference type="GO" id="GO:0042742">
    <property type="term" value="P:defense response to bacterium"/>
    <property type="evidence" value="ECO:0007669"/>
    <property type="project" value="InterPro"/>
</dbReference>
<organism evidence="1 2">
    <name type="scientific">Ktedonospora formicarum</name>
    <dbReference type="NCBI Taxonomy" id="2778364"/>
    <lineage>
        <taxon>Bacteria</taxon>
        <taxon>Bacillati</taxon>
        <taxon>Chloroflexota</taxon>
        <taxon>Ktedonobacteria</taxon>
        <taxon>Ktedonobacterales</taxon>
        <taxon>Ktedonobacteraceae</taxon>
        <taxon>Ktedonospora</taxon>
    </lineage>
</organism>
<dbReference type="AlphaFoldDB" id="A0A8J3MXA7"/>
<dbReference type="RefSeq" id="WP_220197587.1">
    <property type="nucleotide sequence ID" value="NZ_BNJF01000004.1"/>
</dbReference>
<proteinExistence type="predicted"/>
<dbReference type="NCBIfam" id="TIGR03898">
    <property type="entry name" value="lanti_MRSA_kill"/>
    <property type="match status" value="1"/>
</dbReference>
<accession>A0A8J3MXA7</accession>